<dbReference type="Gene3D" id="1.10.10.10">
    <property type="entry name" value="Winged helix-like DNA-binding domain superfamily/Winged helix DNA-binding domain"/>
    <property type="match status" value="1"/>
</dbReference>
<sequence length="230" mass="27041">MDVKHELDKQHEDFRYLSDQEIRKLQEKGISHTYKKGQVLYDFDDDRLYMYFLVSGVIRFEKIDDTGTFHYLQFKKAKNLFPYMDLFSNNSYFVSAVAHTDIEVILIPTKLFEEILSNNTQQLIYALTQQTKLLQTQILKVQKGILNNTNYRVTTTLAIIYKELGEKQYPQGHVTVPCPITINDLARSSGTTRETTSTVIKKLVVAKKINYHRKYITFLDTKFFHEILYD</sequence>
<dbReference type="InterPro" id="IPR036390">
    <property type="entry name" value="WH_DNA-bd_sf"/>
</dbReference>
<evidence type="ECO:0000259" key="4">
    <source>
        <dbReference type="PROSITE" id="PS50042"/>
    </source>
</evidence>
<organism evidence="6 7">
    <name type="scientific">Vagococcus lutrae LBD1</name>
    <dbReference type="NCBI Taxonomy" id="1408226"/>
    <lineage>
        <taxon>Bacteria</taxon>
        <taxon>Bacillati</taxon>
        <taxon>Bacillota</taxon>
        <taxon>Bacilli</taxon>
        <taxon>Lactobacillales</taxon>
        <taxon>Enterococcaceae</taxon>
        <taxon>Vagococcus</taxon>
    </lineage>
</organism>
<dbReference type="InterPro" id="IPR012318">
    <property type="entry name" value="HTH_CRP"/>
</dbReference>
<dbReference type="SUPFAM" id="SSF51206">
    <property type="entry name" value="cAMP-binding domain-like"/>
    <property type="match status" value="1"/>
</dbReference>
<evidence type="ECO:0008006" key="8">
    <source>
        <dbReference type="Google" id="ProtNLM"/>
    </source>
</evidence>
<dbReference type="GO" id="GO:0005829">
    <property type="term" value="C:cytosol"/>
    <property type="evidence" value="ECO:0007669"/>
    <property type="project" value="TreeGrafter"/>
</dbReference>
<dbReference type="PANTHER" id="PTHR24567:SF74">
    <property type="entry name" value="HTH-TYPE TRANSCRIPTIONAL REGULATOR ARCR"/>
    <property type="match status" value="1"/>
</dbReference>
<dbReference type="GO" id="GO:0003700">
    <property type="term" value="F:DNA-binding transcription factor activity"/>
    <property type="evidence" value="ECO:0007669"/>
    <property type="project" value="TreeGrafter"/>
</dbReference>
<keyword evidence="7" id="KW-1185">Reference proteome</keyword>
<evidence type="ECO:0000256" key="3">
    <source>
        <dbReference type="ARBA" id="ARBA00023163"/>
    </source>
</evidence>
<dbReference type="Gene3D" id="2.60.120.10">
    <property type="entry name" value="Jelly Rolls"/>
    <property type="match status" value="1"/>
</dbReference>
<evidence type="ECO:0000313" key="7">
    <source>
        <dbReference type="Proteomes" id="UP000018126"/>
    </source>
</evidence>
<dbReference type="AlphaFoldDB" id="V6Q2K2"/>
<reference evidence="6 7" key="1">
    <citation type="journal article" date="2013" name="Genome Announc.">
        <title>High-Quality Draft Genome Sequence of Vagococcus lutrae Strain LBD1, Isolated from the Largemouth Bass Micropterus salmoides.</title>
        <authorList>
            <person name="Lebreton F."/>
            <person name="Valentino M.D."/>
            <person name="Duncan L.B."/>
            <person name="Zeng Q."/>
            <person name="Manson McGuire A."/>
            <person name="Earl A.M."/>
            <person name="Gilmore M.S."/>
        </authorList>
    </citation>
    <scope>NUCLEOTIDE SEQUENCE [LARGE SCALE GENOMIC DNA]</scope>
    <source>
        <strain evidence="6 7">LBD1</strain>
    </source>
</reference>
<keyword evidence="3" id="KW-0804">Transcription</keyword>
<comment type="caution">
    <text evidence="6">The sequence shown here is derived from an EMBL/GenBank/DDBJ whole genome shotgun (WGS) entry which is preliminary data.</text>
</comment>
<gene>
    <name evidence="6" type="ORF">T233_01449</name>
</gene>
<dbReference type="PANTHER" id="PTHR24567">
    <property type="entry name" value="CRP FAMILY TRANSCRIPTIONAL REGULATORY PROTEIN"/>
    <property type="match status" value="1"/>
</dbReference>
<dbReference type="EMBL" id="AYSH01000018">
    <property type="protein sequence ID" value="EST89446.1"/>
    <property type="molecule type" value="Genomic_DNA"/>
</dbReference>
<accession>V6Q2K2</accession>
<dbReference type="InterPro" id="IPR014710">
    <property type="entry name" value="RmlC-like_jellyroll"/>
</dbReference>
<keyword evidence="2" id="KW-0238">DNA-binding</keyword>
<evidence type="ECO:0000256" key="2">
    <source>
        <dbReference type="ARBA" id="ARBA00023125"/>
    </source>
</evidence>
<dbReference type="GO" id="GO:0003677">
    <property type="term" value="F:DNA binding"/>
    <property type="evidence" value="ECO:0007669"/>
    <property type="project" value="UniProtKB-KW"/>
</dbReference>
<dbReference type="PROSITE" id="PS50042">
    <property type="entry name" value="CNMP_BINDING_3"/>
    <property type="match status" value="1"/>
</dbReference>
<dbReference type="STRING" id="1408226.T233_01449"/>
<dbReference type="InterPro" id="IPR036388">
    <property type="entry name" value="WH-like_DNA-bd_sf"/>
</dbReference>
<dbReference type="Pfam" id="PF00027">
    <property type="entry name" value="cNMP_binding"/>
    <property type="match status" value="1"/>
</dbReference>
<dbReference type="InterPro" id="IPR000595">
    <property type="entry name" value="cNMP-bd_dom"/>
</dbReference>
<dbReference type="CDD" id="cd00038">
    <property type="entry name" value="CAP_ED"/>
    <property type="match status" value="1"/>
</dbReference>
<evidence type="ECO:0000256" key="1">
    <source>
        <dbReference type="ARBA" id="ARBA00023015"/>
    </source>
</evidence>
<dbReference type="InterPro" id="IPR050397">
    <property type="entry name" value="Env_Response_Regulators"/>
</dbReference>
<dbReference type="SMART" id="SM00419">
    <property type="entry name" value="HTH_CRP"/>
    <property type="match status" value="1"/>
</dbReference>
<dbReference type="InterPro" id="IPR018490">
    <property type="entry name" value="cNMP-bd_dom_sf"/>
</dbReference>
<dbReference type="RefSeq" id="WP_023606776.1">
    <property type="nucleotide sequence ID" value="NZ_AYSH01000018.1"/>
</dbReference>
<dbReference type="Proteomes" id="UP000018126">
    <property type="component" value="Unassembled WGS sequence"/>
</dbReference>
<feature type="domain" description="Cyclic nucleotide-binding" evidence="4">
    <location>
        <begin position="13"/>
        <end position="116"/>
    </location>
</feature>
<dbReference type="eggNOG" id="COG0664">
    <property type="taxonomic scope" value="Bacteria"/>
</dbReference>
<dbReference type="SUPFAM" id="SSF46785">
    <property type="entry name" value="Winged helix' DNA-binding domain"/>
    <property type="match status" value="1"/>
</dbReference>
<dbReference type="PROSITE" id="PS51063">
    <property type="entry name" value="HTH_CRP_2"/>
    <property type="match status" value="1"/>
</dbReference>
<name>V6Q2K2_9ENTE</name>
<evidence type="ECO:0000259" key="5">
    <source>
        <dbReference type="PROSITE" id="PS51063"/>
    </source>
</evidence>
<keyword evidence="1" id="KW-0805">Transcription regulation</keyword>
<proteinExistence type="predicted"/>
<feature type="domain" description="HTH crp-type" evidence="5">
    <location>
        <begin position="147"/>
        <end position="222"/>
    </location>
</feature>
<dbReference type="Pfam" id="PF13545">
    <property type="entry name" value="HTH_Crp_2"/>
    <property type="match status" value="1"/>
</dbReference>
<evidence type="ECO:0000313" key="6">
    <source>
        <dbReference type="EMBL" id="EST89446.1"/>
    </source>
</evidence>
<protein>
    <recommendedName>
        <fullName evidence="8">Cyclic nucleotide-binding domain-containing protein</fullName>
    </recommendedName>
</protein>